<gene>
    <name evidence="1" type="ORF">E0F88_32660</name>
</gene>
<sequence length="514" mass="57489">MRYVLLICIILQVNCFGQDSSGINTDTLNPVLTMLPNKQLHGFISVNGIATSHNSVPFWMRSQQYGSIPLSGASASVSGMILKNYHPAGQKKLLDWGAAAEGRLNAGTKIDAILVQSYVKVRLGIFQLKAGRSRDLTGLVDSTLSSGAFAVSGNSLGIPKIEISIPEYWSIPFTKELFSIKGNLSHGWLGNYSLRTASQIPYAVDTIKAYYHQKSFYARLGKPAWKTKIYGGFNHQVMWGNEKKIFPQGYELSNLETYKYVFLGKAYGNQIVLTSKIGNQLGTIDQAVEFNYNLNGHDIIVTGYHQFFYDIGGLYHLTNIKDGLWGLSLKNNKTERYKKFFLKKILFEFFNSKSQGGEADSKATPSGAEDYYNNYLYYKGWSYKGQNIGNALITSKNEIREDLPQNATEYFSNNRVVAIHSGSIWTYGQWDIKALMTYSWNYGTYSTSPVAKSVGGKIVYNKPPYFYQVNQFSGLLETSRLLKNGYSLGVIIAIDRGYLIDNSLGGSINISKTW</sequence>
<accession>A0A4R5D9I7</accession>
<protein>
    <recommendedName>
        <fullName evidence="3">Capsule assembly Wzi family protein</fullName>
    </recommendedName>
</protein>
<evidence type="ECO:0008006" key="3">
    <source>
        <dbReference type="Google" id="ProtNLM"/>
    </source>
</evidence>
<dbReference type="OrthoDB" id="596512at2"/>
<dbReference type="EMBL" id="SMFL01000026">
    <property type="protein sequence ID" value="TDE08411.1"/>
    <property type="molecule type" value="Genomic_DNA"/>
</dbReference>
<organism evidence="1 2">
    <name type="scientific">Dyadobacter psychrotolerans</name>
    <dbReference type="NCBI Taxonomy" id="2541721"/>
    <lineage>
        <taxon>Bacteria</taxon>
        <taxon>Pseudomonadati</taxon>
        <taxon>Bacteroidota</taxon>
        <taxon>Cytophagia</taxon>
        <taxon>Cytophagales</taxon>
        <taxon>Spirosomataceae</taxon>
        <taxon>Dyadobacter</taxon>
    </lineage>
</organism>
<dbReference type="AlphaFoldDB" id="A0A4R5D9I7"/>
<keyword evidence="2" id="KW-1185">Reference proteome</keyword>
<comment type="caution">
    <text evidence="1">The sequence shown here is derived from an EMBL/GenBank/DDBJ whole genome shotgun (WGS) entry which is preliminary data.</text>
</comment>
<reference evidence="1 2" key="1">
    <citation type="submission" date="2019-03" db="EMBL/GenBank/DDBJ databases">
        <title>Dyadobacter AR-3-6 sp. nov., isolated from arctic soil.</title>
        <authorList>
            <person name="Chaudhary D.K."/>
        </authorList>
    </citation>
    <scope>NUCLEOTIDE SEQUENCE [LARGE SCALE GENOMIC DNA]</scope>
    <source>
        <strain evidence="1 2">AR-3-6</strain>
    </source>
</reference>
<proteinExistence type="predicted"/>
<dbReference type="InterPro" id="IPR038636">
    <property type="entry name" value="Wzi_sf"/>
</dbReference>
<dbReference type="Proteomes" id="UP000294850">
    <property type="component" value="Unassembled WGS sequence"/>
</dbReference>
<evidence type="ECO:0000313" key="2">
    <source>
        <dbReference type="Proteomes" id="UP000294850"/>
    </source>
</evidence>
<evidence type="ECO:0000313" key="1">
    <source>
        <dbReference type="EMBL" id="TDE08411.1"/>
    </source>
</evidence>
<name>A0A4R5D9I7_9BACT</name>
<dbReference type="Gene3D" id="2.40.160.130">
    <property type="entry name" value="Capsule assembly protein Wzi"/>
    <property type="match status" value="1"/>
</dbReference>